<dbReference type="PANTHER" id="PTHR47248:SF8">
    <property type="entry name" value="BPTI_KUNITZ INHIBITOR DOMAIN-CONTAINING PROTEIN-RELATED"/>
    <property type="match status" value="1"/>
</dbReference>
<dbReference type="PROSITE" id="PS50279">
    <property type="entry name" value="BPTI_KUNITZ_2"/>
    <property type="match status" value="1"/>
</dbReference>
<sequence>GVTTSYSSQNLQYYHDSTLSWCLPFLYKGCDGNDNNYKSPMDCSLSCILMDYYSCSGGKNATGHCNGARICPTGSRCVMGPFGFGICCDNEVEEAFEKELKPKCDRGKSLVRKHTNRGWKPLLGRKCSHKFCPEGTDCVEGTYLAHCCRSTKA</sequence>
<evidence type="ECO:0000259" key="1">
    <source>
        <dbReference type="PROSITE" id="PS50279"/>
    </source>
</evidence>
<keyword evidence="3" id="KW-1185">Reference proteome</keyword>
<dbReference type="OrthoDB" id="4473401at2759"/>
<dbReference type="InterPro" id="IPR002223">
    <property type="entry name" value="Kunitz_BPTI"/>
</dbReference>
<dbReference type="EMBL" id="KN584783">
    <property type="protein sequence ID" value="KHJ81853.1"/>
    <property type="molecule type" value="Genomic_DNA"/>
</dbReference>
<evidence type="ECO:0000313" key="2">
    <source>
        <dbReference type="EMBL" id="KHJ81853.1"/>
    </source>
</evidence>
<proteinExistence type="predicted"/>
<protein>
    <submittedName>
        <fullName evidence="2">Kunitz/Bovine pancreatic trypsin inhibitor domain protein</fullName>
    </submittedName>
</protein>
<dbReference type="Pfam" id="PF00014">
    <property type="entry name" value="Kunitz_BPTI"/>
    <property type="match status" value="1"/>
</dbReference>
<evidence type="ECO:0000313" key="3">
    <source>
        <dbReference type="Proteomes" id="UP000053660"/>
    </source>
</evidence>
<gene>
    <name evidence="2" type="ORF">OESDEN_18458</name>
</gene>
<dbReference type="InterPro" id="IPR052861">
    <property type="entry name" value="BPTI/Kunitz_domain"/>
</dbReference>
<dbReference type="SMART" id="SM00131">
    <property type="entry name" value="KU"/>
    <property type="match status" value="1"/>
</dbReference>
<dbReference type="Proteomes" id="UP000053660">
    <property type="component" value="Unassembled WGS sequence"/>
</dbReference>
<feature type="domain" description="BPTI/Kunitz inhibitor" evidence="1">
    <location>
        <begin position="1"/>
        <end position="47"/>
    </location>
</feature>
<dbReference type="InterPro" id="IPR020901">
    <property type="entry name" value="Prtase_inh_Kunz-CS"/>
</dbReference>
<dbReference type="PROSITE" id="PS00280">
    <property type="entry name" value="BPTI_KUNITZ_1"/>
    <property type="match status" value="1"/>
</dbReference>
<dbReference type="AlphaFoldDB" id="A0A0B1S981"/>
<organism evidence="2 3">
    <name type="scientific">Oesophagostomum dentatum</name>
    <name type="common">Nodular worm</name>
    <dbReference type="NCBI Taxonomy" id="61180"/>
    <lineage>
        <taxon>Eukaryota</taxon>
        <taxon>Metazoa</taxon>
        <taxon>Ecdysozoa</taxon>
        <taxon>Nematoda</taxon>
        <taxon>Chromadorea</taxon>
        <taxon>Rhabditida</taxon>
        <taxon>Rhabditina</taxon>
        <taxon>Rhabditomorpha</taxon>
        <taxon>Strongyloidea</taxon>
        <taxon>Strongylidae</taxon>
        <taxon>Oesophagostomum</taxon>
    </lineage>
</organism>
<dbReference type="GO" id="GO:0004867">
    <property type="term" value="F:serine-type endopeptidase inhibitor activity"/>
    <property type="evidence" value="ECO:0007669"/>
    <property type="project" value="InterPro"/>
</dbReference>
<accession>A0A0B1S981</accession>
<dbReference type="InterPro" id="IPR036880">
    <property type="entry name" value="Kunitz_BPTI_sf"/>
</dbReference>
<name>A0A0B1S981_OESDE</name>
<dbReference type="PANTHER" id="PTHR47248">
    <property type="entry name" value="PROTEIN CBG06772"/>
    <property type="match status" value="1"/>
</dbReference>
<dbReference type="SUPFAM" id="SSF57362">
    <property type="entry name" value="BPTI-like"/>
    <property type="match status" value="1"/>
</dbReference>
<feature type="non-terminal residue" evidence="2">
    <location>
        <position position="1"/>
    </location>
</feature>
<dbReference type="Gene3D" id="4.10.410.10">
    <property type="entry name" value="Pancreatic trypsin inhibitor Kunitz domain"/>
    <property type="match status" value="1"/>
</dbReference>
<reference evidence="2 3" key="1">
    <citation type="submission" date="2014-03" db="EMBL/GenBank/DDBJ databases">
        <title>Draft genome of the hookworm Oesophagostomum dentatum.</title>
        <authorList>
            <person name="Mitreva M."/>
        </authorList>
    </citation>
    <scope>NUCLEOTIDE SEQUENCE [LARGE SCALE GENOMIC DNA]</scope>
    <source>
        <strain evidence="2 3">OD-Hann</strain>
    </source>
</reference>